<proteinExistence type="predicted"/>
<dbReference type="RefSeq" id="WP_172237030.1">
    <property type="nucleotide sequence ID" value="NZ_JABFDP010000014.1"/>
</dbReference>
<dbReference type="Proteomes" id="UP001314635">
    <property type="component" value="Unassembled WGS sequence"/>
</dbReference>
<protein>
    <submittedName>
        <fullName evidence="2">FG-GAP repeat protein</fullName>
    </submittedName>
</protein>
<dbReference type="SUPFAM" id="SSF51120">
    <property type="entry name" value="beta-Roll"/>
    <property type="match status" value="1"/>
</dbReference>
<dbReference type="InterPro" id="IPR018511">
    <property type="entry name" value="Hemolysin-typ_Ca-bd_CS"/>
</dbReference>
<dbReference type="NCBIfam" id="TIGR03661">
    <property type="entry name" value="T1SS_VCA0849"/>
    <property type="match status" value="1"/>
</dbReference>
<accession>A0ABS5G6F3</accession>
<dbReference type="InterPro" id="IPR011049">
    <property type="entry name" value="Serralysin-like_metalloprot_C"/>
</dbReference>
<dbReference type="PRINTS" id="PR00313">
    <property type="entry name" value="CABNDNGRPT"/>
</dbReference>
<dbReference type="PANTHER" id="PTHR46580:SF2">
    <property type="entry name" value="MAM DOMAIN-CONTAINING PROTEIN"/>
    <property type="match status" value="1"/>
</dbReference>
<dbReference type="PROSITE" id="PS00330">
    <property type="entry name" value="HEMOLYSIN_CALCIUM"/>
    <property type="match status" value="2"/>
</dbReference>
<evidence type="ECO:0000313" key="3">
    <source>
        <dbReference type="Proteomes" id="UP001314635"/>
    </source>
</evidence>
<keyword evidence="3" id="KW-1185">Reference proteome</keyword>
<evidence type="ECO:0000313" key="2">
    <source>
        <dbReference type="EMBL" id="MBR1136881.1"/>
    </source>
</evidence>
<dbReference type="EMBL" id="JAFCLK010000011">
    <property type="protein sequence ID" value="MBR1136881.1"/>
    <property type="molecule type" value="Genomic_DNA"/>
</dbReference>
<gene>
    <name evidence="2" type="ORF">JQ619_13975</name>
</gene>
<dbReference type="InterPro" id="IPR013517">
    <property type="entry name" value="FG-GAP"/>
</dbReference>
<dbReference type="Gene3D" id="2.150.10.10">
    <property type="entry name" value="Serralysin-like metalloprotease, C-terminal"/>
    <property type="match status" value="1"/>
</dbReference>
<dbReference type="Gene3D" id="2.40.128.340">
    <property type="match status" value="1"/>
</dbReference>
<organism evidence="2 3">
    <name type="scientific">Bradyrhizobium denitrificans</name>
    <dbReference type="NCBI Taxonomy" id="2734912"/>
    <lineage>
        <taxon>Bacteria</taxon>
        <taxon>Pseudomonadati</taxon>
        <taxon>Pseudomonadota</taxon>
        <taxon>Alphaproteobacteria</taxon>
        <taxon>Hyphomicrobiales</taxon>
        <taxon>Nitrobacteraceae</taxon>
        <taxon>Bradyrhizobium</taxon>
    </lineage>
</organism>
<comment type="caution">
    <text evidence="2">The sequence shown here is derived from an EMBL/GenBank/DDBJ whole genome shotgun (WGS) entry which is preliminary data.</text>
</comment>
<dbReference type="InterPro" id="IPR019960">
    <property type="entry name" value="T1SS_VCA0849"/>
</dbReference>
<name>A0ABS5G6F3_9BRAD</name>
<evidence type="ECO:0000256" key="1">
    <source>
        <dbReference type="ARBA" id="ARBA00022729"/>
    </source>
</evidence>
<dbReference type="SUPFAM" id="SSF69318">
    <property type="entry name" value="Integrin alpha N-terminal domain"/>
    <property type="match status" value="2"/>
</dbReference>
<dbReference type="PANTHER" id="PTHR46580">
    <property type="entry name" value="SENSOR KINASE-RELATED"/>
    <property type="match status" value="1"/>
</dbReference>
<keyword evidence="1" id="KW-0732">Signal</keyword>
<dbReference type="InterPro" id="IPR001343">
    <property type="entry name" value="Hemolysn_Ca-bd"/>
</dbReference>
<dbReference type="Pfam" id="PF13517">
    <property type="entry name" value="FG-GAP_3"/>
    <property type="match status" value="3"/>
</dbReference>
<sequence>MADIASPIVISAPVGSVINMADYISQLFSGASYAGYYFYDGSIDESQFGYWGSARINSRFAYNGTAEPVDTAFYVPAAQLNNLQLVVGNEIEPSIYCYAAFGPGYGSYMKISIVPTLYNDPTPNAITGDDVVAAARTYLQLYQGSASPNGCHSIASDYAAAAGAPLPAMSGSLTPSQNLDGGLWSAIFKGDVTPDPNWQNRLQPGDIVRFDYADPSKSQHTFTVMSVSNGKVDTIDNWNAALGEHQTDFSQLANASTVTIYRITDQYYHLSGTVNDDLLIGSVKNDAIDGGAGNDTIYGGVGNDILNGQAGNDILRGGEGADVINGGDGIDTLFGNQGGDRFVFDQAILASNTGVNSDLIQDFNRGNAGVYSAAEGDTMDLSALLSWGVHAGQTADHLVRVVEDQSGAFADVQMDSDGLNGGVHWTTIAHVAGTHQSETFRFLLDAGVSASTGVQGDYGLTGDFDGDGKADILWRNDSGTLAQWQMNAAQVMAGPQLGSVPDNSWHVVGVADFNGDGKSDLLWRNDSGALAEWMMNGSQIVSGPGIASSPDKSWDVAGTADFDGDGKADILWRNDSGGLALWTMNGAQVLSGPNIGSSPDPSWHIVGVDDFGGDGKADILWRNDNGTLAEWSMNGSQILAGPAIGSVPDLSWHVVATGDFNGDGKADILWRNDSGTLAEWQMNNGQILAGPQIASTPDLSWHVIGTGDFNGDHKTDILWRNDSGTLAEWTMDGAQVLAGPQIGSIPDATWKTVAHHYDFV</sequence>
<dbReference type="InterPro" id="IPR028994">
    <property type="entry name" value="Integrin_alpha_N"/>
</dbReference>
<reference evidence="3" key="1">
    <citation type="journal article" date="2021" name="ISME J.">
        <title>Evolutionary origin and ecological implication of a unique nif island in free-living Bradyrhizobium lineages.</title>
        <authorList>
            <person name="Tao J."/>
        </authorList>
    </citation>
    <scope>NUCLEOTIDE SEQUENCE [LARGE SCALE GENOMIC DNA]</scope>
    <source>
        <strain evidence="3">SZCCT0094</strain>
    </source>
</reference>
<dbReference type="Pfam" id="PF00353">
    <property type="entry name" value="HemolysinCabind"/>
    <property type="match status" value="2"/>
</dbReference>